<dbReference type="EMBL" id="CP042435">
    <property type="protein sequence ID" value="QEC66697.1"/>
    <property type="molecule type" value="Genomic_DNA"/>
</dbReference>
<keyword evidence="2" id="KW-1185">Reference proteome</keyword>
<accession>A0A5B8V5C4</accession>
<dbReference type="KEGG" id="pgin:FRZ67_05050"/>
<sequence length="99" mass="11065">MGFFQKLLGGNKGGGKMADLLQTLITDLNLDQNQVAKLKEAFQSFKQQRQSIKSTGGDRSQIQQARAQMTQQMMGFLNDQQKQIFAANAAKYDGILHQE</sequence>
<proteinExistence type="predicted"/>
<organism evidence="1 2">
    <name type="scientific">Panacibacter ginsenosidivorans</name>
    <dbReference type="NCBI Taxonomy" id="1813871"/>
    <lineage>
        <taxon>Bacteria</taxon>
        <taxon>Pseudomonadati</taxon>
        <taxon>Bacteroidota</taxon>
        <taxon>Chitinophagia</taxon>
        <taxon>Chitinophagales</taxon>
        <taxon>Chitinophagaceae</taxon>
        <taxon>Panacibacter</taxon>
    </lineage>
</organism>
<protein>
    <recommendedName>
        <fullName evidence="3">Periplasmic heavy metal sensor</fullName>
    </recommendedName>
</protein>
<evidence type="ECO:0000313" key="1">
    <source>
        <dbReference type="EMBL" id="QEC66697.1"/>
    </source>
</evidence>
<dbReference type="Proteomes" id="UP000321533">
    <property type="component" value="Chromosome"/>
</dbReference>
<dbReference type="RefSeq" id="WP_147188497.1">
    <property type="nucleotide sequence ID" value="NZ_CP042435.1"/>
</dbReference>
<dbReference type="AlphaFoldDB" id="A0A5B8V5C4"/>
<evidence type="ECO:0008006" key="3">
    <source>
        <dbReference type="Google" id="ProtNLM"/>
    </source>
</evidence>
<reference evidence="1 2" key="1">
    <citation type="journal article" date="2016" name="Int. J. Syst. Evol. Microbiol.">
        <title>Panacibacter ginsenosidivorans gen. nov., sp. nov., with ginsenoside converting activity isolated from soil of a ginseng field.</title>
        <authorList>
            <person name="Siddiqi M.Z."/>
            <person name="Muhammad Shafi S."/>
            <person name="Choi K.D."/>
            <person name="Im W.T."/>
        </authorList>
    </citation>
    <scope>NUCLEOTIDE SEQUENCE [LARGE SCALE GENOMIC DNA]</scope>
    <source>
        <strain evidence="1 2">Gsoil1550</strain>
    </source>
</reference>
<name>A0A5B8V5C4_9BACT</name>
<gene>
    <name evidence="1" type="ORF">FRZ67_05050</name>
</gene>
<evidence type="ECO:0000313" key="2">
    <source>
        <dbReference type="Proteomes" id="UP000321533"/>
    </source>
</evidence>